<sequence>MKLDQKHFAKRRKSLLKAIGKQGILVLPSATEKIRNRDCEYPFRQDSDFWYLTGFNEPEAVLVLVPGRKEGEVVLFCRRRDKEMEIWNGRRAGQDGAVADYSVDQAFPIDELGERMPDMLDKRKTVYHTAGHNKQFDTHLWGWVENLKNRERRGCVAPTHFEDRDQLIHSVRMIKTSAEQKIMRKAGDITAKAHIRAMQICKPGMYEYQLEAAIHHDFADNGARYPAYTTIVGGGDNACILHYTENSDELKDGDLVLIDAGCELDHYAADITRTFPVNGKFSKEQKALYQIVLDAQLAAIETIKPGKAWDSFHDAALAKLVDGLIELGILKGKRSKLIADDAYKPFYMHGTGHWLGLDVHDVGHHKENGKYLPFKPGMTLTVEPGLYIAPDNEDVDKKWRGIGIRIEDDVLVTDDGCEVLTAGVPKSVEEIEALMQPKKG</sequence>
<keyword evidence="13" id="KW-1185">Reference proteome</keyword>
<evidence type="ECO:0000259" key="11">
    <source>
        <dbReference type="SMART" id="SM01011"/>
    </source>
</evidence>
<gene>
    <name evidence="12" type="primary">pepP</name>
    <name evidence="12" type="ORF">M3P05_10145</name>
</gene>
<dbReference type="CDD" id="cd01087">
    <property type="entry name" value="Prolidase"/>
    <property type="match status" value="1"/>
</dbReference>
<accession>A0ABT0PGZ2</accession>
<comment type="catalytic activity">
    <reaction evidence="1">
        <text>Release of any N-terminal amino acid, including proline, that is linked to proline, even from a dipeptide or tripeptide.</text>
        <dbReference type="EC" id="3.4.11.9"/>
    </reaction>
</comment>
<organism evidence="12 13">
    <name type="scientific">Parendozoicomonas callyspongiae</name>
    <dbReference type="NCBI Taxonomy" id="2942213"/>
    <lineage>
        <taxon>Bacteria</taxon>
        <taxon>Pseudomonadati</taxon>
        <taxon>Pseudomonadota</taxon>
        <taxon>Gammaproteobacteria</taxon>
        <taxon>Oceanospirillales</taxon>
        <taxon>Endozoicomonadaceae</taxon>
        <taxon>Parendozoicomonas</taxon>
    </lineage>
</organism>
<keyword evidence="9" id="KW-0464">Manganese</keyword>
<keyword evidence="5" id="KW-0645">Protease</keyword>
<protein>
    <recommendedName>
        <fullName evidence="4">Xaa-Pro aminopeptidase</fullName>
        <ecNumber evidence="4">3.4.11.9</ecNumber>
    </recommendedName>
</protein>
<evidence type="ECO:0000256" key="4">
    <source>
        <dbReference type="ARBA" id="ARBA00012574"/>
    </source>
</evidence>
<comment type="cofactor">
    <cofactor evidence="2">
        <name>Mn(2+)</name>
        <dbReference type="ChEBI" id="CHEBI:29035"/>
    </cofactor>
</comment>
<evidence type="ECO:0000256" key="3">
    <source>
        <dbReference type="ARBA" id="ARBA00008766"/>
    </source>
</evidence>
<keyword evidence="7 12" id="KW-0378">Hydrolase</keyword>
<evidence type="ECO:0000256" key="1">
    <source>
        <dbReference type="ARBA" id="ARBA00001424"/>
    </source>
</evidence>
<evidence type="ECO:0000256" key="10">
    <source>
        <dbReference type="RuleBase" id="RU000590"/>
    </source>
</evidence>
<dbReference type="InterPro" id="IPR036005">
    <property type="entry name" value="Creatinase/aminopeptidase-like"/>
</dbReference>
<evidence type="ECO:0000256" key="5">
    <source>
        <dbReference type="ARBA" id="ARBA00022670"/>
    </source>
</evidence>
<dbReference type="GO" id="GO:0004177">
    <property type="term" value="F:aminopeptidase activity"/>
    <property type="evidence" value="ECO:0007669"/>
    <property type="project" value="UniProtKB-KW"/>
</dbReference>
<dbReference type="Gene3D" id="3.90.230.10">
    <property type="entry name" value="Creatinase/methionine aminopeptidase superfamily"/>
    <property type="match status" value="1"/>
</dbReference>
<keyword evidence="8" id="KW-0482">Metalloprotease</keyword>
<proteinExistence type="inferred from homology"/>
<dbReference type="PROSITE" id="PS00491">
    <property type="entry name" value="PROLINE_PEPTIDASE"/>
    <property type="match status" value="1"/>
</dbReference>
<dbReference type="InterPro" id="IPR052433">
    <property type="entry name" value="X-Pro_dipept-like"/>
</dbReference>
<name>A0ABT0PGZ2_9GAMM</name>
<evidence type="ECO:0000256" key="9">
    <source>
        <dbReference type="ARBA" id="ARBA00023211"/>
    </source>
</evidence>
<evidence type="ECO:0000256" key="6">
    <source>
        <dbReference type="ARBA" id="ARBA00022723"/>
    </source>
</evidence>
<feature type="domain" description="Aminopeptidase P N-terminal" evidence="11">
    <location>
        <begin position="3"/>
        <end position="137"/>
    </location>
</feature>
<keyword evidence="6 10" id="KW-0479">Metal-binding</keyword>
<dbReference type="NCBIfam" id="NF008131">
    <property type="entry name" value="PRK10879.1"/>
    <property type="match status" value="1"/>
</dbReference>
<dbReference type="Pfam" id="PF05195">
    <property type="entry name" value="AMP_N"/>
    <property type="match status" value="1"/>
</dbReference>
<dbReference type="SUPFAM" id="SSF55920">
    <property type="entry name" value="Creatinase/aminopeptidase"/>
    <property type="match status" value="1"/>
</dbReference>
<dbReference type="RefSeq" id="WP_249699467.1">
    <property type="nucleotide sequence ID" value="NZ_JAMFLX010000012.1"/>
</dbReference>
<dbReference type="PANTHER" id="PTHR43226:SF4">
    <property type="entry name" value="XAA-PRO AMINOPEPTIDASE 3"/>
    <property type="match status" value="1"/>
</dbReference>
<dbReference type="SUPFAM" id="SSF53092">
    <property type="entry name" value="Creatinase/prolidase N-terminal domain"/>
    <property type="match status" value="1"/>
</dbReference>
<dbReference type="SMART" id="SM01011">
    <property type="entry name" value="AMP_N"/>
    <property type="match status" value="1"/>
</dbReference>
<dbReference type="Gene3D" id="3.40.350.10">
    <property type="entry name" value="Creatinase/prolidase N-terminal domain"/>
    <property type="match status" value="1"/>
</dbReference>
<comment type="caution">
    <text evidence="12">The sequence shown here is derived from an EMBL/GenBank/DDBJ whole genome shotgun (WGS) entry which is preliminary data.</text>
</comment>
<dbReference type="Proteomes" id="UP001203338">
    <property type="component" value="Unassembled WGS sequence"/>
</dbReference>
<dbReference type="Pfam" id="PF00557">
    <property type="entry name" value="Peptidase_M24"/>
    <property type="match status" value="1"/>
</dbReference>
<reference evidence="12 13" key="1">
    <citation type="submission" date="2022-05" db="EMBL/GenBank/DDBJ databases">
        <authorList>
            <person name="Park J.-S."/>
        </authorList>
    </citation>
    <scope>NUCLEOTIDE SEQUENCE [LARGE SCALE GENOMIC DNA]</scope>
    <source>
        <strain evidence="12 13">2012CJ34-2</strain>
    </source>
</reference>
<dbReference type="EMBL" id="JAMFLX010000012">
    <property type="protein sequence ID" value="MCL6270281.1"/>
    <property type="molecule type" value="Genomic_DNA"/>
</dbReference>
<keyword evidence="12" id="KW-0031">Aminopeptidase</keyword>
<dbReference type="InterPro" id="IPR000994">
    <property type="entry name" value="Pept_M24"/>
</dbReference>
<evidence type="ECO:0000313" key="13">
    <source>
        <dbReference type="Proteomes" id="UP001203338"/>
    </source>
</evidence>
<evidence type="ECO:0000256" key="7">
    <source>
        <dbReference type="ARBA" id="ARBA00022801"/>
    </source>
</evidence>
<dbReference type="InterPro" id="IPR007865">
    <property type="entry name" value="Aminopep_P_N"/>
</dbReference>
<dbReference type="EC" id="3.4.11.9" evidence="4"/>
<dbReference type="PANTHER" id="PTHR43226">
    <property type="entry name" value="XAA-PRO AMINOPEPTIDASE 3"/>
    <property type="match status" value="1"/>
</dbReference>
<dbReference type="InterPro" id="IPR029149">
    <property type="entry name" value="Creatin/AminoP/Spt16_N"/>
</dbReference>
<evidence type="ECO:0000313" key="12">
    <source>
        <dbReference type="EMBL" id="MCL6270281.1"/>
    </source>
</evidence>
<dbReference type="InterPro" id="IPR001131">
    <property type="entry name" value="Peptidase_M24B_aminopep-P_CS"/>
</dbReference>
<comment type="similarity">
    <text evidence="3 10">Belongs to the peptidase M24B family.</text>
</comment>
<evidence type="ECO:0000256" key="8">
    <source>
        <dbReference type="ARBA" id="ARBA00023049"/>
    </source>
</evidence>
<evidence type="ECO:0000256" key="2">
    <source>
        <dbReference type="ARBA" id="ARBA00001936"/>
    </source>
</evidence>